<gene>
    <name evidence="1" type="ORF">EV652_110343</name>
</gene>
<reference evidence="1 2" key="1">
    <citation type="journal article" date="2015" name="Stand. Genomic Sci.">
        <title>Genomic Encyclopedia of Bacterial and Archaeal Type Strains, Phase III: the genomes of soil and plant-associated and newly described type strains.</title>
        <authorList>
            <person name="Whitman W.B."/>
            <person name="Woyke T."/>
            <person name="Klenk H.P."/>
            <person name="Zhou Y."/>
            <person name="Lilburn T.G."/>
            <person name="Beck B.J."/>
            <person name="De Vos P."/>
            <person name="Vandamme P."/>
            <person name="Eisen J.A."/>
            <person name="Garrity G."/>
            <person name="Hugenholtz P."/>
            <person name="Kyrpides N.C."/>
        </authorList>
    </citation>
    <scope>NUCLEOTIDE SEQUENCE [LARGE SCALE GENOMIC DNA]</scope>
    <source>
        <strain evidence="1 2">VKM Ac-2572</strain>
    </source>
</reference>
<protein>
    <submittedName>
        <fullName evidence="1">Uncharacterized protein</fullName>
    </submittedName>
</protein>
<organism evidence="1 2">
    <name type="scientific">Kribbella steppae</name>
    <dbReference type="NCBI Taxonomy" id="2512223"/>
    <lineage>
        <taxon>Bacteria</taxon>
        <taxon>Bacillati</taxon>
        <taxon>Actinomycetota</taxon>
        <taxon>Actinomycetes</taxon>
        <taxon>Propionibacteriales</taxon>
        <taxon>Kribbellaceae</taxon>
        <taxon>Kribbella</taxon>
    </lineage>
</organism>
<accession>A0A4R2HB50</accession>
<dbReference type="EMBL" id="SLWN01000010">
    <property type="protein sequence ID" value="TCO22357.1"/>
    <property type="molecule type" value="Genomic_DNA"/>
</dbReference>
<dbReference type="Proteomes" id="UP000294508">
    <property type="component" value="Unassembled WGS sequence"/>
</dbReference>
<sequence>MTEKPENERRVLTTHVEVTEHGADYFEVDGDGDITAERDSWFAGVVVVDPNGRLAHLRHLDTTGHYDEGDDADEG</sequence>
<dbReference type="RefSeq" id="WP_132212461.1">
    <property type="nucleotide sequence ID" value="NZ_SLWN01000010.1"/>
</dbReference>
<comment type="caution">
    <text evidence="1">The sequence shown here is derived from an EMBL/GenBank/DDBJ whole genome shotgun (WGS) entry which is preliminary data.</text>
</comment>
<evidence type="ECO:0000313" key="1">
    <source>
        <dbReference type="EMBL" id="TCO22357.1"/>
    </source>
</evidence>
<name>A0A4R2HB50_9ACTN</name>
<keyword evidence="2" id="KW-1185">Reference proteome</keyword>
<evidence type="ECO:0000313" key="2">
    <source>
        <dbReference type="Proteomes" id="UP000294508"/>
    </source>
</evidence>
<dbReference type="AlphaFoldDB" id="A0A4R2HB50"/>
<proteinExistence type="predicted"/>